<feature type="chain" id="PRO_5046876472" description="ABC-type transport auxiliary lipoprotein component domain-containing protein" evidence="1">
    <location>
        <begin position="21"/>
        <end position="185"/>
    </location>
</feature>
<organism evidence="3 4">
    <name type="scientific">Vibrio panuliri</name>
    <dbReference type="NCBI Taxonomy" id="1381081"/>
    <lineage>
        <taxon>Bacteria</taxon>
        <taxon>Pseudomonadati</taxon>
        <taxon>Pseudomonadota</taxon>
        <taxon>Gammaproteobacteria</taxon>
        <taxon>Vibrionales</taxon>
        <taxon>Vibrionaceae</taxon>
        <taxon>Vibrio</taxon>
    </lineage>
</organism>
<dbReference type="RefSeq" id="WP_075715921.1">
    <property type="nucleotide sequence ID" value="NZ_AP019655.1"/>
</dbReference>
<sequence>MKRVLLGCVFLLAGCAGQSAMSHQSYLLPDVNQTNLVTSSAPLLVVEVELAPYLDVNGIVYRTSSTEVVEAKQNTWAMDAGDMVQRQVIAMLRTMQSQYWPVDPNPSLKLADQPKLLIKLDKFNGSVAGNAEVSGEWLLLSQSGEIIKGEGFNHTVALDQDGYAALVTALSQALSLTVSDVSKQI</sequence>
<proteinExistence type="predicted"/>
<evidence type="ECO:0000313" key="3">
    <source>
        <dbReference type="EMBL" id="OLQ86847.1"/>
    </source>
</evidence>
<dbReference type="Pfam" id="PF03886">
    <property type="entry name" value="ABC_trans_aux"/>
    <property type="match status" value="1"/>
</dbReference>
<feature type="domain" description="ABC-type transport auxiliary lipoprotein component" evidence="2">
    <location>
        <begin position="26"/>
        <end position="180"/>
    </location>
</feature>
<dbReference type="SUPFAM" id="SSF159594">
    <property type="entry name" value="XCC0632-like"/>
    <property type="match status" value="1"/>
</dbReference>
<keyword evidence="4" id="KW-1185">Reference proteome</keyword>
<reference evidence="3 4" key="1">
    <citation type="submission" date="2016-09" db="EMBL/GenBank/DDBJ databases">
        <title>Genomic Taxonomy of the Vibrionaceae.</title>
        <authorList>
            <person name="Gonzalez-Castillo A."/>
            <person name="Gomez-Gil B."/>
            <person name="Enciso-Ibarra K."/>
        </authorList>
    </citation>
    <scope>NUCLEOTIDE SEQUENCE [LARGE SCALE GENOMIC DNA]</scope>
    <source>
        <strain evidence="3 4">CAIM 1902</strain>
    </source>
</reference>
<keyword evidence="1" id="KW-0732">Signal</keyword>
<dbReference type="InterPro" id="IPR005586">
    <property type="entry name" value="ABC_trans_aux"/>
</dbReference>
<comment type="caution">
    <text evidence="3">The sequence shown here is derived from an EMBL/GenBank/DDBJ whole genome shotgun (WGS) entry which is preliminary data.</text>
</comment>
<dbReference type="Proteomes" id="UP000186039">
    <property type="component" value="Unassembled WGS sequence"/>
</dbReference>
<dbReference type="EMBL" id="MJMH01000205">
    <property type="protein sequence ID" value="OLQ86847.1"/>
    <property type="molecule type" value="Genomic_DNA"/>
</dbReference>
<dbReference type="Gene3D" id="3.40.50.10610">
    <property type="entry name" value="ABC-type transport auxiliary lipoprotein component"/>
    <property type="match status" value="1"/>
</dbReference>
<gene>
    <name evidence="3" type="ORF">BIY20_14510</name>
</gene>
<feature type="signal peptide" evidence="1">
    <location>
        <begin position="1"/>
        <end position="20"/>
    </location>
</feature>
<evidence type="ECO:0000313" key="4">
    <source>
        <dbReference type="Proteomes" id="UP000186039"/>
    </source>
</evidence>
<evidence type="ECO:0000259" key="2">
    <source>
        <dbReference type="Pfam" id="PF03886"/>
    </source>
</evidence>
<dbReference type="PROSITE" id="PS51257">
    <property type="entry name" value="PROKAR_LIPOPROTEIN"/>
    <property type="match status" value="1"/>
</dbReference>
<name>A0ABX3F8C7_9VIBR</name>
<protein>
    <recommendedName>
        <fullName evidence="2">ABC-type transport auxiliary lipoprotein component domain-containing protein</fullName>
    </recommendedName>
</protein>
<accession>A0ABX3F8C7</accession>
<evidence type="ECO:0000256" key="1">
    <source>
        <dbReference type="SAM" id="SignalP"/>
    </source>
</evidence>